<name>A0A4V3CYK7_9MICO</name>
<dbReference type="Proteomes" id="UP000295601">
    <property type="component" value="Unassembled WGS sequence"/>
</dbReference>
<organism evidence="3 4">
    <name type="scientific">Leucobacter luti</name>
    <dbReference type="NCBI Taxonomy" id="340320"/>
    <lineage>
        <taxon>Bacteria</taxon>
        <taxon>Bacillati</taxon>
        <taxon>Actinomycetota</taxon>
        <taxon>Actinomycetes</taxon>
        <taxon>Micrococcales</taxon>
        <taxon>Microbacteriaceae</taxon>
        <taxon>Leucobacter</taxon>
    </lineage>
</organism>
<evidence type="ECO:0000256" key="1">
    <source>
        <dbReference type="SAM" id="MobiDB-lite"/>
    </source>
</evidence>
<feature type="transmembrane region" description="Helical" evidence="2">
    <location>
        <begin position="49"/>
        <end position="69"/>
    </location>
</feature>
<keyword evidence="2" id="KW-0472">Membrane</keyword>
<accession>A0A4V3CYK7</accession>
<keyword evidence="2" id="KW-0812">Transmembrane</keyword>
<evidence type="ECO:0000313" key="3">
    <source>
        <dbReference type="EMBL" id="TDP94578.1"/>
    </source>
</evidence>
<evidence type="ECO:0000313" key="4">
    <source>
        <dbReference type="Proteomes" id="UP000295601"/>
    </source>
</evidence>
<keyword evidence="4" id="KW-1185">Reference proteome</keyword>
<evidence type="ECO:0000256" key="2">
    <source>
        <dbReference type="SAM" id="Phobius"/>
    </source>
</evidence>
<feature type="transmembrane region" description="Helical" evidence="2">
    <location>
        <begin position="25"/>
        <end position="43"/>
    </location>
</feature>
<sequence>MVDMLSTRPATRARPTPRVSRGQRVLRGSLGAVVATLLAAASHGLAGGVITWASVAATIIFTLPLCVAFAGKVGSLWRLTTAVAAAQFLYHWMFAGLGLASGAGPQAGIPAAPHAAHLATLQSFSPDLASAGAADAAMWLGHAVAAIATIGLLHRGERAFLALRHALRRVLPNRASRTPAPLARPVRALGVLAEVTLRDRLLTASAITRRGPPRCA</sequence>
<dbReference type="EMBL" id="SNYA01000002">
    <property type="protein sequence ID" value="TDP94578.1"/>
    <property type="molecule type" value="Genomic_DNA"/>
</dbReference>
<feature type="region of interest" description="Disordered" evidence="1">
    <location>
        <begin position="1"/>
        <end position="21"/>
    </location>
</feature>
<proteinExistence type="predicted"/>
<feature type="transmembrane region" description="Helical" evidence="2">
    <location>
        <begin position="136"/>
        <end position="154"/>
    </location>
</feature>
<protein>
    <submittedName>
        <fullName evidence="3">Uncharacterized protein</fullName>
    </submittedName>
</protein>
<keyword evidence="2" id="KW-1133">Transmembrane helix</keyword>
<feature type="compositionally biased region" description="Low complexity" evidence="1">
    <location>
        <begin position="7"/>
        <end position="18"/>
    </location>
</feature>
<reference evidence="3 4" key="1">
    <citation type="submission" date="2019-03" db="EMBL/GenBank/DDBJ databases">
        <title>Genomic analyses of the natural microbiome of Caenorhabditis elegans.</title>
        <authorList>
            <person name="Samuel B."/>
        </authorList>
    </citation>
    <scope>NUCLEOTIDE SEQUENCE [LARGE SCALE GENOMIC DNA]</scope>
    <source>
        <strain evidence="3 4">JUb18</strain>
    </source>
</reference>
<gene>
    <name evidence="3" type="ORF">EDF62_0998</name>
</gene>
<comment type="caution">
    <text evidence="3">The sequence shown here is derived from an EMBL/GenBank/DDBJ whole genome shotgun (WGS) entry which is preliminary data.</text>
</comment>
<dbReference type="AlphaFoldDB" id="A0A4V3CYK7"/>